<dbReference type="HAMAP" id="MF_00634">
    <property type="entry name" value="UPF0235"/>
    <property type="match status" value="1"/>
</dbReference>
<evidence type="ECO:0000313" key="4">
    <source>
        <dbReference type="Proteomes" id="UP000325755"/>
    </source>
</evidence>
<evidence type="ECO:0000256" key="2">
    <source>
        <dbReference type="HAMAP-Rule" id="MF_00634"/>
    </source>
</evidence>
<gene>
    <name evidence="3" type="ORF">F6R98_01575</name>
</gene>
<keyword evidence="4" id="KW-1185">Reference proteome</keyword>
<name>A0A5Q0BRR8_9GAMM</name>
<dbReference type="InterPro" id="IPR036591">
    <property type="entry name" value="YggU-like_sf"/>
</dbReference>
<dbReference type="Gene3D" id="3.30.1200.10">
    <property type="entry name" value="YggU-like"/>
    <property type="match status" value="1"/>
</dbReference>
<reference evidence="3 4" key="1">
    <citation type="submission" date="2019-09" db="EMBL/GenBank/DDBJ databases">
        <title>Ecophysiology of the spiral-shaped methanotroph Methylospira mobilis as revealed by the complete genome sequence.</title>
        <authorList>
            <person name="Oshkin I.Y."/>
            <person name="Dedysh S.N."/>
            <person name="Miroshnikov K."/>
            <person name="Danilova O.V."/>
            <person name="Hakobyan A."/>
            <person name="Liesack W."/>
        </authorList>
    </citation>
    <scope>NUCLEOTIDE SEQUENCE [LARGE SCALE GENOMIC DNA]</scope>
    <source>
        <strain evidence="3 4">Shm1</strain>
    </source>
</reference>
<dbReference type="EMBL" id="CP044205">
    <property type="protein sequence ID" value="QFY44894.1"/>
    <property type="molecule type" value="Genomic_DNA"/>
</dbReference>
<dbReference type="SMART" id="SM01152">
    <property type="entry name" value="DUF167"/>
    <property type="match status" value="1"/>
</dbReference>
<dbReference type="NCBIfam" id="TIGR00251">
    <property type="entry name" value="DUF167 family protein"/>
    <property type="match status" value="1"/>
</dbReference>
<sequence length="100" mass="10820">MNSFCAWEGETLVLNILGTPGAKQDAIGKAKGNQLKVSVTAAPVAGKATDHMVRFLAKEFGVASNDIEVVFGRFNVNKQLRIKAPRKLPSVIDKHLSQET</sequence>
<dbReference type="PANTHER" id="PTHR13420:SF7">
    <property type="entry name" value="UPF0235 PROTEIN C15ORF40"/>
    <property type="match status" value="1"/>
</dbReference>
<dbReference type="SUPFAM" id="SSF69786">
    <property type="entry name" value="YggU-like"/>
    <property type="match status" value="1"/>
</dbReference>
<dbReference type="Pfam" id="PF02594">
    <property type="entry name" value="DUF167"/>
    <property type="match status" value="1"/>
</dbReference>
<evidence type="ECO:0000313" key="3">
    <source>
        <dbReference type="EMBL" id="QFY44894.1"/>
    </source>
</evidence>
<protein>
    <recommendedName>
        <fullName evidence="2">UPF0235 protein F6R98_01575</fullName>
    </recommendedName>
</protein>
<dbReference type="OrthoDB" id="9800587at2"/>
<dbReference type="Proteomes" id="UP000325755">
    <property type="component" value="Chromosome"/>
</dbReference>
<dbReference type="InParanoid" id="A0A5Q0BRR8"/>
<dbReference type="GO" id="GO:0005737">
    <property type="term" value="C:cytoplasm"/>
    <property type="evidence" value="ECO:0007669"/>
    <property type="project" value="TreeGrafter"/>
</dbReference>
<dbReference type="AlphaFoldDB" id="A0A5Q0BRR8"/>
<dbReference type="KEGG" id="mmob:F6R98_01575"/>
<dbReference type="FunCoup" id="A0A5Q0BRR8">
    <property type="interactions" value="294"/>
</dbReference>
<dbReference type="InterPro" id="IPR003746">
    <property type="entry name" value="DUF167"/>
</dbReference>
<accession>A0A5Q0BRR8</accession>
<proteinExistence type="inferred from homology"/>
<comment type="similarity">
    <text evidence="1 2">Belongs to the UPF0235 family.</text>
</comment>
<organism evidence="3 4">
    <name type="scientific">Candidatus Methylospira mobilis</name>
    <dbReference type="NCBI Taxonomy" id="1808979"/>
    <lineage>
        <taxon>Bacteria</taxon>
        <taxon>Pseudomonadati</taxon>
        <taxon>Pseudomonadota</taxon>
        <taxon>Gammaproteobacteria</taxon>
        <taxon>Methylococcales</taxon>
        <taxon>Methylococcaceae</taxon>
        <taxon>Candidatus Methylospira</taxon>
    </lineage>
</organism>
<dbReference type="PANTHER" id="PTHR13420">
    <property type="entry name" value="UPF0235 PROTEIN C15ORF40"/>
    <property type="match status" value="1"/>
</dbReference>
<evidence type="ECO:0000256" key="1">
    <source>
        <dbReference type="ARBA" id="ARBA00010364"/>
    </source>
</evidence>